<dbReference type="InParanoid" id="G4TVE2"/>
<comment type="caution">
    <text evidence="1">The sequence shown here is derived from an EMBL/GenBank/DDBJ whole genome shotgun (WGS) entry which is preliminary data.</text>
</comment>
<dbReference type="EMBL" id="CAFZ01000425">
    <property type="protein sequence ID" value="CCA75285.1"/>
    <property type="molecule type" value="Genomic_DNA"/>
</dbReference>
<dbReference type="AlphaFoldDB" id="G4TVE2"/>
<reference evidence="1 2" key="1">
    <citation type="journal article" date="2011" name="PLoS Pathog.">
        <title>Endophytic Life Strategies Decoded by Genome and Transcriptome Analyses of the Mutualistic Root Symbiont Piriformospora indica.</title>
        <authorList>
            <person name="Zuccaro A."/>
            <person name="Lahrmann U."/>
            <person name="Guldener U."/>
            <person name="Langen G."/>
            <person name="Pfiffi S."/>
            <person name="Biedenkopf D."/>
            <person name="Wong P."/>
            <person name="Samans B."/>
            <person name="Grimm C."/>
            <person name="Basiewicz M."/>
            <person name="Murat C."/>
            <person name="Martin F."/>
            <person name="Kogel K.H."/>
        </authorList>
    </citation>
    <scope>NUCLEOTIDE SEQUENCE [LARGE SCALE GENOMIC DNA]</scope>
    <source>
        <strain evidence="1 2">DSM 11827</strain>
    </source>
</reference>
<gene>
    <name evidence="1" type="ORF">PIIN_09269</name>
</gene>
<organism evidence="1 2">
    <name type="scientific">Serendipita indica (strain DSM 11827)</name>
    <name type="common">Root endophyte fungus</name>
    <name type="synonym">Piriformospora indica</name>
    <dbReference type="NCBI Taxonomy" id="1109443"/>
    <lineage>
        <taxon>Eukaryota</taxon>
        <taxon>Fungi</taxon>
        <taxon>Dikarya</taxon>
        <taxon>Basidiomycota</taxon>
        <taxon>Agaricomycotina</taxon>
        <taxon>Agaricomycetes</taxon>
        <taxon>Sebacinales</taxon>
        <taxon>Serendipitaceae</taxon>
        <taxon>Serendipita</taxon>
    </lineage>
</organism>
<sequence>MRRWKELKGMQSGPASMVSRYCLAPEHDAASLGLFYVAASLGIVRVRRLLLIRGLKLTAVESGCGADYVAWVHVGEESRFKADVSASGGSRWGVRLDGKGCVKSTKNGAPCSASATVERTLARKRDERRTSLKASERTGITFRPFKSSTKTILDSQNKSSLGGDSRKRAERLRLDCVWDDRDGSSNATATKGADNARIADLLQPYFGPNPMMRTGNLTILLELEGNARILGGRRALCSRISEQKPRWCLEEVVTLQGEVFDNESRPFVRPDGLFDVPPCVVLVWEVPLWGKPDQVCVMMQLIGLLSELDPHLPNRRQSLAVGTKKQAQGEKLTVSIIAHVSSFCLL</sequence>
<protein>
    <submittedName>
        <fullName evidence="1">Uncharacterized protein</fullName>
    </submittedName>
</protein>
<name>G4TVE2_SERID</name>
<evidence type="ECO:0000313" key="1">
    <source>
        <dbReference type="EMBL" id="CCA75285.1"/>
    </source>
</evidence>
<proteinExistence type="predicted"/>
<dbReference type="HOGENOM" id="CLU_801962_0_0_1"/>
<keyword evidence="2" id="KW-1185">Reference proteome</keyword>
<dbReference type="Proteomes" id="UP000007148">
    <property type="component" value="Unassembled WGS sequence"/>
</dbReference>
<evidence type="ECO:0000313" key="2">
    <source>
        <dbReference type="Proteomes" id="UP000007148"/>
    </source>
</evidence>
<accession>G4TVE2</accession>